<dbReference type="Proteomes" id="UP000291151">
    <property type="component" value="Chromosome"/>
</dbReference>
<dbReference type="RefSeq" id="WP_208650970.1">
    <property type="nucleotide sequence ID" value="NZ_CP036528.1"/>
</dbReference>
<accession>A0A4P6UQA7</accession>
<evidence type="ECO:0000256" key="1">
    <source>
        <dbReference type="SAM" id="Phobius"/>
    </source>
</evidence>
<evidence type="ECO:0000313" key="3">
    <source>
        <dbReference type="Proteomes" id="UP000291151"/>
    </source>
</evidence>
<feature type="transmembrane region" description="Helical" evidence="1">
    <location>
        <begin position="181"/>
        <end position="203"/>
    </location>
</feature>
<keyword evidence="3" id="KW-1185">Reference proteome</keyword>
<dbReference type="PANTHER" id="PTHR37814:SF1">
    <property type="entry name" value="MEMBRANE PROTEIN"/>
    <property type="match status" value="1"/>
</dbReference>
<dbReference type="AlphaFoldDB" id="A0A4P6UQA7"/>
<dbReference type="EMBL" id="CP036528">
    <property type="protein sequence ID" value="QBK24697.1"/>
    <property type="molecule type" value="Genomic_DNA"/>
</dbReference>
<sequence length="348" mass="36964">MRNSLKIGGAFVGLTVGGGFASGQEIMHFFLSYGWHGLFGVVVASILFAFLGTNIATLGYSLKTTSHKEVVLFIAGPTIGAVIDCLITVFAFCITVAMFAGAASALEVFFGINGIIGRLLMMGLTIVTLMLNVEKIMAVLAFAVPFLILIIVGIAMFSVSAMDGNITEYAKAAELSANGHWWMGAILYVSYNLGVGLPMLAVMGSTAKSKQEAGLGGVIGGLLLGGLIFLVYISLFLNLNVILGKPMPTLIIAMNIHPIAGMVMAVALIAMIYSTSVGVLYSFVVRFVSPKSKIYKPFAILSALTAFFASFIGFTTIVGTVYAIMGYLGIVIMTVILWTWLKRKRDVA</sequence>
<feature type="transmembrane region" description="Helical" evidence="1">
    <location>
        <begin position="324"/>
        <end position="341"/>
    </location>
</feature>
<dbReference type="PANTHER" id="PTHR37814">
    <property type="entry name" value="CONSERVED MEMBRANE PROTEIN"/>
    <property type="match status" value="1"/>
</dbReference>
<organism evidence="2 3">
    <name type="scientific">Ureibacillus thermophilus</name>
    <dbReference type="NCBI Taxonomy" id="367743"/>
    <lineage>
        <taxon>Bacteria</taxon>
        <taxon>Bacillati</taxon>
        <taxon>Bacillota</taxon>
        <taxon>Bacilli</taxon>
        <taxon>Bacillales</taxon>
        <taxon>Caryophanaceae</taxon>
        <taxon>Ureibacillus</taxon>
    </lineage>
</organism>
<feature type="transmembrane region" description="Helical" evidence="1">
    <location>
        <begin position="259"/>
        <end position="285"/>
    </location>
</feature>
<name>A0A4P6UQA7_9BACL</name>
<keyword evidence="1" id="KW-1133">Transmembrane helix</keyword>
<feature type="transmembrane region" description="Helical" evidence="1">
    <location>
        <begin position="297"/>
        <end position="318"/>
    </location>
</feature>
<feature type="transmembrane region" description="Helical" evidence="1">
    <location>
        <begin position="70"/>
        <end position="102"/>
    </location>
</feature>
<dbReference type="KEGG" id="uth:DKZ56_01550"/>
<gene>
    <name evidence="2" type="ORF">DKZ56_01550</name>
</gene>
<reference evidence="2 3" key="1">
    <citation type="submission" date="2019-02" db="EMBL/GenBank/DDBJ databases">
        <title>Ureibacillus thermophilus.</title>
        <authorList>
            <person name="Sunny J.S."/>
            <person name="Natarajan A."/>
            <person name="Saleena L.M."/>
        </authorList>
    </citation>
    <scope>NUCLEOTIDE SEQUENCE [LARGE SCALE GENOMIC DNA]</scope>
    <source>
        <strain evidence="2 3">LM102</strain>
    </source>
</reference>
<evidence type="ECO:0000313" key="2">
    <source>
        <dbReference type="EMBL" id="QBK24697.1"/>
    </source>
</evidence>
<evidence type="ECO:0008006" key="4">
    <source>
        <dbReference type="Google" id="ProtNLM"/>
    </source>
</evidence>
<feature type="transmembrane region" description="Helical" evidence="1">
    <location>
        <begin position="108"/>
        <end position="131"/>
    </location>
</feature>
<feature type="transmembrane region" description="Helical" evidence="1">
    <location>
        <begin position="215"/>
        <end position="239"/>
    </location>
</feature>
<protein>
    <recommendedName>
        <fullName evidence="4">Membrane protein YkvI</fullName>
    </recommendedName>
</protein>
<dbReference type="InterPro" id="IPR038728">
    <property type="entry name" value="YkvI-like"/>
</dbReference>
<proteinExistence type="predicted"/>
<feature type="transmembrane region" description="Helical" evidence="1">
    <location>
        <begin position="33"/>
        <end position="58"/>
    </location>
</feature>
<keyword evidence="1" id="KW-0812">Transmembrane</keyword>
<feature type="transmembrane region" description="Helical" evidence="1">
    <location>
        <begin position="138"/>
        <end position="161"/>
    </location>
</feature>
<keyword evidence="1" id="KW-0472">Membrane</keyword>